<organism evidence="1 2">
    <name type="scientific">Steinernema carpocapsae</name>
    <name type="common">Entomopathogenic nematode</name>
    <dbReference type="NCBI Taxonomy" id="34508"/>
    <lineage>
        <taxon>Eukaryota</taxon>
        <taxon>Metazoa</taxon>
        <taxon>Ecdysozoa</taxon>
        <taxon>Nematoda</taxon>
        <taxon>Chromadorea</taxon>
        <taxon>Rhabditida</taxon>
        <taxon>Tylenchina</taxon>
        <taxon>Panagrolaimomorpha</taxon>
        <taxon>Strongyloidoidea</taxon>
        <taxon>Steinernematidae</taxon>
        <taxon>Steinernema</taxon>
    </lineage>
</organism>
<protein>
    <submittedName>
        <fullName evidence="1">Uncharacterized protein</fullName>
    </submittedName>
</protein>
<dbReference type="EMBL" id="AZBU02000001">
    <property type="protein sequence ID" value="TMS35932.1"/>
    <property type="molecule type" value="Genomic_DNA"/>
</dbReference>
<accession>A0A4U8URS3</accession>
<evidence type="ECO:0000313" key="2">
    <source>
        <dbReference type="Proteomes" id="UP000298663"/>
    </source>
</evidence>
<proteinExistence type="predicted"/>
<reference evidence="1 2" key="2">
    <citation type="journal article" date="2019" name="G3 (Bethesda)">
        <title>Hybrid Assembly of the Genome of the Entomopathogenic Nematode Steinernema carpocapsae Identifies the X-Chromosome.</title>
        <authorList>
            <person name="Serra L."/>
            <person name="Macchietto M."/>
            <person name="Macias-Munoz A."/>
            <person name="McGill C.J."/>
            <person name="Rodriguez I.M."/>
            <person name="Rodriguez B."/>
            <person name="Murad R."/>
            <person name="Mortazavi A."/>
        </authorList>
    </citation>
    <scope>NUCLEOTIDE SEQUENCE [LARGE SCALE GENOMIC DNA]</scope>
    <source>
        <strain evidence="1 2">ALL</strain>
    </source>
</reference>
<dbReference type="AlphaFoldDB" id="A0A4U8URS3"/>
<reference evidence="1 2" key="1">
    <citation type="journal article" date="2015" name="Genome Biol.">
        <title>Comparative genomics of Steinernema reveals deeply conserved gene regulatory networks.</title>
        <authorList>
            <person name="Dillman A.R."/>
            <person name="Macchietto M."/>
            <person name="Porter C.F."/>
            <person name="Rogers A."/>
            <person name="Williams B."/>
            <person name="Antoshechkin I."/>
            <person name="Lee M.M."/>
            <person name="Goodwin Z."/>
            <person name="Lu X."/>
            <person name="Lewis E.E."/>
            <person name="Goodrich-Blair H."/>
            <person name="Stock S.P."/>
            <person name="Adams B.J."/>
            <person name="Sternberg P.W."/>
            <person name="Mortazavi A."/>
        </authorList>
    </citation>
    <scope>NUCLEOTIDE SEQUENCE [LARGE SCALE GENOMIC DNA]</scope>
    <source>
        <strain evidence="1 2">ALL</strain>
    </source>
</reference>
<keyword evidence="2" id="KW-1185">Reference proteome</keyword>
<evidence type="ECO:0000313" key="1">
    <source>
        <dbReference type="EMBL" id="TMS35932.1"/>
    </source>
</evidence>
<sequence length="84" mass="9633">MKWLNVCCYSETDATSLSISHAVVEPYLTLISDICLLRIQYSIFLRISISDIENFFDIRYRTALTPIKTCRASTRVRVTLLKAA</sequence>
<gene>
    <name evidence="1" type="ORF">L596_003219</name>
</gene>
<name>A0A4U8URS3_STECR</name>
<comment type="caution">
    <text evidence="1">The sequence shown here is derived from an EMBL/GenBank/DDBJ whole genome shotgun (WGS) entry which is preliminary data.</text>
</comment>
<dbReference type="Proteomes" id="UP000298663">
    <property type="component" value="Unassembled WGS sequence"/>
</dbReference>